<feature type="transmembrane region" description="Helical" evidence="1">
    <location>
        <begin position="495"/>
        <end position="518"/>
    </location>
</feature>
<dbReference type="GeneID" id="7831929"/>
<dbReference type="CDD" id="cd00064">
    <property type="entry name" value="FU"/>
    <property type="match status" value="1"/>
</dbReference>
<keyword evidence="1" id="KW-0472">Membrane</keyword>
<sequence length="630" mass="74501">MIWFILIFIALTRGENPKPEFNLIGTNYSLNQYQQLRQLQNESEQQEGNQICKVVIKNCKLCFQSGLCKECDKGYYSNKNSGECLPCNSSCEQCDGPSEKNCTICSNNLVFSPQLKQCLKKCKEGQFFNQEINQCELRIQNCLIYSDQEQNLCQLCEFGYSLNIFNNNCESNLNIQQVEDIQESVQKTNQIRNLQQYNNQFSDIQLYTQIIDILSIANISLILISSIFTNFGSTLGWTFIQNQQIIGNYIFCPYLILLQMNQYEMKSSYAHHLFTIIPNLFKFLSSDNQVLLQFNNQSTILKIDDFWSSFLINCFLPLILLGTCILFLFIFFLITISNNKEEQTLSLAQRIYNFIKWNAFVNLFRIIGSFLILDSIFVLYWKKNTSITDYVFSSVFIAIYILLYIYWSLIIGYSYDKIKFQSITQYSTLIQQIEVSNILQRIFWILFEWKKIIITVFQAFFIFDQNKSQITCWIQIGLNFIFLIYLIWKRPFLEYIANIMIIALEIVNLALIIFLGIIIQETSSNLTSNLIQTIHYCYLFTMIGFIGLSIIFQFFYIIQKICYYLKGQQQISSIKHDQSLVKPISYQETKEEKQNQFFEFLYQYNFQSKSQWLRKIQTDRKFQRNYEIQE</sequence>
<dbReference type="SUPFAM" id="SSF57184">
    <property type="entry name" value="Growth factor receptor domain"/>
    <property type="match status" value="1"/>
</dbReference>
<evidence type="ECO:0000313" key="3">
    <source>
        <dbReference type="Proteomes" id="UP000009168"/>
    </source>
</evidence>
<dbReference type="SMART" id="SM00261">
    <property type="entry name" value="FU"/>
    <property type="match status" value="1"/>
</dbReference>
<feature type="transmembrane region" description="Helical" evidence="1">
    <location>
        <begin position="315"/>
        <end position="336"/>
    </location>
</feature>
<feature type="transmembrane region" description="Helical" evidence="1">
    <location>
        <begin position="468"/>
        <end position="488"/>
    </location>
</feature>
<dbReference type="HOGENOM" id="CLU_439119_0_0_1"/>
<feature type="transmembrane region" description="Helical" evidence="1">
    <location>
        <begin position="538"/>
        <end position="558"/>
    </location>
</feature>
<evidence type="ECO:0000256" key="1">
    <source>
        <dbReference type="SAM" id="Phobius"/>
    </source>
</evidence>
<proteinExistence type="predicted"/>
<protein>
    <submittedName>
        <fullName evidence="2">Transmembrane protein, putative</fullName>
    </submittedName>
</protein>
<gene>
    <name evidence="2" type="ORF">TTHERM_00096769</name>
</gene>
<dbReference type="KEGG" id="tet:TTHERM_00096769"/>
<dbReference type="PANTHER" id="PTHR23275:SF100">
    <property type="entry name" value="EGF-LIKE DOMAIN-CONTAINING PROTEIN"/>
    <property type="match status" value="1"/>
</dbReference>
<dbReference type="Proteomes" id="UP000009168">
    <property type="component" value="Unassembled WGS sequence"/>
</dbReference>
<dbReference type="InterPro" id="IPR006212">
    <property type="entry name" value="Furin_repeat"/>
</dbReference>
<dbReference type="OrthoDB" id="300641at2759"/>
<keyword evidence="1 2" id="KW-0812">Transmembrane</keyword>
<dbReference type="InParanoid" id="A4VEA6"/>
<organism evidence="2 3">
    <name type="scientific">Tetrahymena thermophila (strain SB210)</name>
    <dbReference type="NCBI Taxonomy" id="312017"/>
    <lineage>
        <taxon>Eukaryota</taxon>
        <taxon>Sar</taxon>
        <taxon>Alveolata</taxon>
        <taxon>Ciliophora</taxon>
        <taxon>Intramacronucleata</taxon>
        <taxon>Oligohymenophorea</taxon>
        <taxon>Hymenostomatida</taxon>
        <taxon>Tetrahymenina</taxon>
        <taxon>Tetrahymenidae</taxon>
        <taxon>Tetrahymena</taxon>
    </lineage>
</organism>
<dbReference type="Gene3D" id="2.10.220.10">
    <property type="entry name" value="Hormone Receptor, Insulin-like Growth Factor Receptor 1, Chain A, domain 2"/>
    <property type="match status" value="1"/>
</dbReference>
<dbReference type="AlphaFoldDB" id="A4VEA6"/>
<dbReference type="InterPro" id="IPR052798">
    <property type="entry name" value="Giardia_VSA"/>
</dbReference>
<dbReference type="InterPro" id="IPR009030">
    <property type="entry name" value="Growth_fac_rcpt_cys_sf"/>
</dbReference>
<evidence type="ECO:0000313" key="2">
    <source>
        <dbReference type="EMBL" id="EDK31853.2"/>
    </source>
</evidence>
<feature type="transmembrane region" description="Helical" evidence="1">
    <location>
        <begin position="392"/>
        <end position="415"/>
    </location>
</feature>
<name>A4VEA6_TETTS</name>
<dbReference type="EMBL" id="GG662767">
    <property type="protein sequence ID" value="EDK31853.2"/>
    <property type="molecule type" value="Genomic_DNA"/>
</dbReference>
<feature type="transmembrane region" description="Helical" evidence="1">
    <location>
        <begin position="357"/>
        <end position="380"/>
    </location>
</feature>
<reference evidence="3" key="1">
    <citation type="journal article" date="2006" name="PLoS Biol.">
        <title>Macronuclear genome sequence of the ciliate Tetrahymena thermophila, a model eukaryote.</title>
        <authorList>
            <person name="Eisen J.A."/>
            <person name="Coyne R.S."/>
            <person name="Wu M."/>
            <person name="Wu D."/>
            <person name="Thiagarajan M."/>
            <person name="Wortman J.R."/>
            <person name="Badger J.H."/>
            <person name="Ren Q."/>
            <person name="Amedeo P."/>
            <person name="Jones K.M."/>
            <person name="Tallon L.J."/>
            <person name="Delcher A.L."/>
            <person name="Salzberg S.L."/>
            <person name="Silva J.C."/>
            <person name="Haas B.J."/>
            <person name="Majoros W.H."/>
            <person name="Farzad M."/>
            <person name="Carlton J.M."/>
            <person name="Smith R.K. Jr."/>
            <person name="Garg J."/>
            <person name="Pearlman R.E."/>
            <person name="Karrer K.M."/>
            <person name="Sun L."/>
            <person name="Manning G."/>
            <person name="Elde N.C."/>
            <person name="Turkewitz A.P."/>
            <person name="Asai D.J."/>
            <person name="Wilkes D.E."/>
            <person name="Wang Y."/>
            <person name="Cai H."/>
            <person name="Collins K."/>
            <person name="Stewart B.A."/>
            <person name="Lee S.R."/>
            <person name="Wilamowska K."/>
            <person name="Weinberg Z."/>
            <person name="Ruzzo W.L."/>
            <person name="Wloga D."/>
            <person name="Gaertig J."/>
            <person name="Frankel J."/>
            <person name="Tsao C.-C."/>
            <person name="Gorovsky M.A."/>
            <person name="Keeling P.J."/>
            <person name="Waller R.F."/>
            <person name="Patron N.J."/>
            <person name="Cherry J.M."/>
            <person name="Stover N.A."/>
            <person name="Krieger C.J."/>
            <person name="del Toro C."/>
            <person name="Ryder H.F."/>
            <person name="Williamson S.C."/>
            <person name="Barbeau R.A."/>
            <person name="Hamilton E.P."/>
            <person name="Orias E."/>
        </authorList>
    </citation>
    <scope>NUCLEOTIDE SEQUENCE [LARGE SCALE GENOMIC DNA]</scope>
    <source>
        <strain evidence="3">SB210</strain>
    </source>
</reference>
<keyword evidence="3" id="KW-1185">Reference proteome</keyword>
<feature type="transmembrane region" description="Helical" evidence="1">
    <location>
        <begin position="442"/>
        <end position="462"/>
    </location>
</feature>
<dbReference type="PANTHER" id="PTHR23275">
    <property type="entry name" value="CABRIOLET.-RELATED"/>
    <property type="match status" value="1"/>
</dbReference>
<dbReference type="RefSeq" id="XP_001471251.2">
    <property type="nucleotide sequence ID" value="XM_001471201.2"/>
</dbReference>
<accession>A4VEA6</accession>
<keyword evidence="1" id="KW-1133">Transmembrane helix</keyword>